<dbReference type="OrthoDB" id="2250022at2759"/>
<dbReference type="Pfam" id="PF08066">
    <property type="entry name" value="PMC2NT"/>
    <property type="match status" value="1"/>
</dbReference>
<keyword evidence="14" id="KW-1185">Reference proteome</keyword>
<feature type="region of interest" description="Disordered" evidence="9">
    <location>
        <begin position="973"/>
        <end position="1011"/>
    </location>
</feature>
<dbReference type="InterPro" id="IPR000727">
    <property type="entry name" value="T_SNARE_dom"/>
</dbReference>
<dbReference type="Pfam" id="PF01612">
    <property type="entry name" value="DNA_pol_A_exo1"/>
    <property type="match status" value="1"/>
</dbReference>
<dbReference type="STRING" id="133381.A0A2T9ZDA0"/>
<dbReference type="Gene3D" id="3.30.420.10">
    <property type="entry name" value="Ribonuclease H-like superfamily/Ribonuclease H"/>
    <property type="match status" value="1"/>
</dbReference>
<dbReference type="CDD" id="cd06147">
    <property type="entry name" value="Rrp6p_like_exo"/>
    <property type="match status" value="1"/>
</dbReference>
<dbReference type="InterPro" id="IPR012588">
    <property type="entry name" value="Exosome-assoc_fac_Rrp6_N"/>
</dbReference>
<evidence type="ECO:0008006" key="15">
    <source>
        <dbReference type="Google" id="ProtNLM"/>
    </source>
</evidence>
<keyword evidence="6" id="KW-0269">Exonuclease</keyword>
<evidence type="ECO:0000256" key="4">
    <source>
        <dbReference type="ARBA" id="ARBA00022801"/>
    </source>
</evidence>
<accession>A0A2T9ZDA0</accession>
<keyword evidence="2" id="KW-0698">rRNA processing</keyword>
<dbReference type="PROSITE" id="PS50192">
    <property type="entry name" value="T_SNARE"/>
    <property type="match status" value="1"/>
</dbReference>
<dbReference type="PANTHER" id="PTHR12124">
    <property type="entry name" value="POLYMYOSITIS/SCLERODERMA AUTOANTIGEN-RELATED"/>
    <property type="match status" value="1"/>
</dbReference>
<name>A0A2T9ZDA0_9FUNG</name>
<organism evidence="13 14">
    <name type="scientific">Smittium megazygosporum</name>
    <dbReference type="NCBI Taxonomy" id="133381"/>
    <lineage>
        <taxon>Eukaryota</taxon>
        <taxon>Fungi</taxon>
        <taxon>Fungi incertae sedis</taxon>
        <taxon>Zoopagomycota</taxon>
        <taxon>Kickxellomycotina</taxon>
        <taxon>Harpellomycetes</taxon>
        <taxon>Harpellales</taxon>
        <taxon>Legeriomycetaceae</taxon>
        <taxon>Smittium</taxon>
    </lineage>
</organism>
<dbReference type="SUPFAM" id="SSF47819">
    <property type="entry name" value="HRDC-like"/>
    <property type="match status" value="1"/>
</dbReference>
<evidence type="ECO:0000256" key="2">
    <source>
        <dbReference type="ARBA" id="ARBA00022552"/>
    </source>
</evidence>
<feature type="region of interest" description="Disordered" evidence="9">
    <location>
        <begin position="779"/>
        <end position="805"/>
    </location>
</feature>
<dbReference type="GO" id="GO:0003727">
    <property type="term" value="F:single-stranded RNA binding"/>
    <property type="evidence" value="ECO:0007669"/>
    <property type="project" value="TreeGrafter"/>
</dbReference>
<evidence type="ECO:0000259" key="11">
    <source>
        <dbReference type="PROSITE" id="PS50192"/>
    </source>
</evidence>
<dbReference type="FunFam" id="1.10.150.80:FF:000001">
    <property type="entry name" value="Putative exosome component 10"/>
    <property type="match status" value="1"/>
</dbReference>
<comment type="caution">
    <text evidence="13">The sequence shown here is derived from an EMBL/GenBank/DDBJ whole genome shotgun (WGS) entry which is preliminary data.</text>
</comment>
<dbReference type="PANTHER" id="PTHR12124:SF47">
    <property type="entry name" value="EXOSOME COMPONENT 10"/>
    <property type="match status" value="1"/>
</dbReference>
<gene>
    <name evidence="13" type="ORF">BB560_002970</name>
</gene>
<evidence type="ECO:0000256" key="1">
    <source>
        <dbReference type="ARBA" id="ARBA00004123"/>
    </source>
</evidence>
<dbReference type="InterPro" id="IPR049559">
    <property type="entry name" value="Rrp6p-like_exo"/>
</dbReference>
<feature type="compositionally biased region" description="Acidic residues" evidence="9">
    <location>
        <begin position="786"/>
        <end position="796"/>
    </location>
</feature>
<evidence type="ECO:0000313" key="14">
    <source>
        <dbReference type="Proteomes" id="UP000245609"/>
    </source>
</evidence>
<evidence type="ECO:0000256" key="8">
    <source>
        <dbReference type="ARBA" id="ARBA00043957"/>
    </source>
</evidence>
<keyword evidence="10" id="KW-0732">Signal</keyword>
<feature type="region of interest" description="Disordered" evidence="9">
    <location>
        <begin position="932"/>
        <end position="953"/>
    </location>
</feature>
<dbReference type="SMART" id="SM00474">
    <property type="entry name" value="35EXOc"/>
    <property type="match status" value="1"/>
</dbReference>
<feature type="compositionally biased region" description="Polar residues" evidence="9">
    <location>
        <begin position="1065"/>
        <end position="1077"/>
    </location>
</feature>
<dbReference type="InterPro" id="IPR044876">
    <property type="entry name" value="HRDC_dom_sf"/>
</dbReference>
<dbReference type="GO" id="GO:0016192">
    <property type="term" value="P:vesicle-mediated transport"/>
    <property type="evidence" value="ECO:0007669"/>
    <property type="project" value="InterPro"/>
</dbReference>
<dbReference type="GO" id="GO:0000176">
    <property type="term" value="C:nuclear exosome (RNase complex)"/>
    <property type="evidence" value="ECO:0007669"/>
    <property type="project" value="InterPro"/>
</dbReference>
<dbReference type="Gene3D" id="1.10.150.80">
    <property type="entry name" value="HRDC domain"/>
    <property type="match status" value="1"/>
</dbReference>
<dbReference type="InterPro" id="IPR045092">
    <property type="entry name" value="Rrp6-like"/>
</dbReference>
<comment type="subcellular location">
    <subcellularLocation>
        <location evidence="1">Nucleus</location>
    </subcellularLocation>
</comment>
<keyword evidence="4" id="KW-0378">Hydrolase</keyword>
<reference evidence="13 14" key="1">
    <citation type="journal article" date="2018" name="MBio">
        <title>Comparative Genomics Reveals the Core Gene Toolbox for the Fungus-Insect Symbiosis.</title>
        <authorList>
            <person name="Wang Y."/>
            <person name="Stata M."/>
            <person name="Wang W."/>
            <person name="Stajich J.E."/>
            <person name="White M.M."/>
            <person name="Moncalvo J.M."/>
        </authorList>
    </citation>
    <scope>NUCLEOTIDE SEQUENCE [LARGE SCALE GENOMIC DNA]</scope>
    <source>
        <strain evidence="13 14">SC-DP-2</strain>
    </source>
</reference>
<dbReference type="Gene3D" id="1.20.58.70">
    <property type="match status" value="1"/>
</dbReference>
<evidence type="ECO:0000256" key="3">
    <source>
        <dbReference type="ARBA" id="ARBA00022722"/>
    </source>
</evidence>
<evidence type="ECO:0000259" key="12">
    <source>
        <dbReference type="PROSITE" id="PS50967"/>
    </source>
</evidence>
<protein>
    <recommendedName>
        <fullName evidence="15">t-SNARE coiled-coil homology domain-containing protein</fullName>
    </recommendedName>
</protein>
<dbReference type="GO" id="GO:0071044">
    <property type="term" value="P:histone mRNA catabolic process"/>
    <property type="evidence" value="ECO:0007669"/>
    <property type="project" value="TreeGrafter"/>
</dbReference>
<feature type="region of interest" description="Disordered" evidence="9">
    <location>
        <begin position="315"/>
        <end position="344"/>
    </location>
</feature>
<evidence type="ECO:0000256" key="5">
    <source>
        <dbReference type="ARBA" id="ARBA00022835"/>
    </source>
</evidence>
<dbReference type="GO" id="GO:0071038">
    <property type="term" value="P:TRAMP-dependent tRNA surveillance pathway"/>
    <property type="evidence" value="ECO:0007669"/>
    <property type="project" value="TreeGrafter"/>
</dbReference>
<dbReference type="GO" id="GO:0000175">
    <property type="term" value="F:3'-5'-RNA exonuclease activity"/>
    <property type="evidence" value="ECO:0007669"/>
    <property type="project" value="InterPro"/>
</dbReference>
<dbReference type="EMBL" id="MBFS01000409">
    <property type="protein sequence ID" value="PVV02573.1"/>
    <property type="molecule type" value="Genomic_DNA"/>
</dbReference>
<dbReference type="GO" id="GO:0071040">
    <property type="term" value="P:nuclear polyadenylation-dependent antisense transcript catabolic process"/>
    <property type="evidence" value="ECO:0007669"/>
    <property type="project" value="TreeGrafter"/>
</dbReference>
<comment type="similarity">
    <text evidence="8">Belongs to the exosome component 10/RRP6 family.</text>
</comment>
<dbReference type="PROSITE" id="PS50967">
    <property type="entry name" value="HRDC"/>
    <property type="match status" value="1"/>
</dbReference>
<dbReference type="InterPro" id="IPR010997">
    <property type="entry name" value="HRDC-like_sf"/>
</dbReference>
<feature type="compositionally biased region" description="Basic and acidic residues" evidence="9">
    <location>
        <begin position="932"/>
        <end position="945"/>
    </location>
</feature>
<dbReference type="InterPro" id="IPR002121">
    <property type="entry name" value="HRDC_dom"/>
</dbReference>
<dbReference type="GO" id="GO:0071037">
    <property type="term" value="P:nuclear polyadenylation-dependent snRNA catabolic process"/>
    <property type="evidence" value="ECO:0007669"/>
    <property type="project" value="TreeGrafter"/>
</dbReference>
<evidence type="ECO:0000256" key="10">
    <source>
        <dbReference type="SAM" id="SignalP"/>
    </source>
</evidence>
<dbReference type="InterPro" id="IPR002562">
    <property type="entry name" value="3'-5'_exonuclease_dom"/>
</dbReference>
<evidence type="ECO:0000313" key="13">
    <source>
        <dbReference type="EMBL" id="PVV02573.1"/>
    </source>
</evidence>
<feature type="region of interest" description="Disordered" evidence="9">
    <location>
        <begin position="1064"/>
        <end position="1083"/>
    </location>
</feature>
<feature type="chain" id="PRO_5015464518" description="t-SNARE coiled-coil homology domain-containing protein" evidence="10">
    <location>
        <begin position="22"/>
        <end position="1427"/>
    </location>
</feature>
<feature type="domain" description="HRDC" evidence="12">
    <location>
        <begin position="628"/>
        <end position="708"/>
    </location>
</feature>
<evidence type="ECO:0000256" key="9">
    <source>
        <dbReference type="SAM" id="MobiDB-lite"/>
    </source>
</evidence>
<feature type="region of interest" description="Disordered" evidence="9">
    <location>
        <begin position="1245"/>
        <end position="1289"/>
    </location>
</feature>
<dbReference type="InterPro" id="IPR036397">
    <property type="entry name" value="RNaseH_sf"/>
</dbReference>
<evidence type="ECO:0000256" key="7">
    <source>
        <dbReference type="ARBA" id="ARBA00023242"/>
    </source>
</evidence>
<dbReference type="GO" id="GO:0005730">
    <property type="term" value="C:nucleolus"/>
    <property type="evidence" value="ECO:0007669"/>
    <property type="project" value="TreeGrafter"/>
</dbReference>
<feature type="compositionally biased region" description="Polar residues" evidence="9">
    <location>
        <begin position="973"/>
        <end position="985"/>
    </location>
</feature>
<dbReference type="GO" id="GO:0000166">
    <property type="term" value="F:nucleotide binding"/>
    <property type="evidence" value="ECO:0007669"/>
    <property type="project" value="InterPro"/>
</dbReference>
<dbReference type="Pfam" id="PF00570">
    <property type="entry name" value="HRDC"/>
    <property type="match status" value="1"/>
</dbReference>
<dbReference type="GO" id="GO:0071035">
    <property type="term" value="P:nuclear polyadenylation-dependent rRNA catabolic process"/>
    <property type="evidence" value="ECO:0007669"/>
    <property type="project" value="TreeGrafter"/>
</dbReference>
<dbReference type="InterPro" id="IPR012337">
    <property type="entry name" value="RNaseH-like_sf"/>
</dbReference>
<keyword evidence="7" id="KW-0539">Nucleus</keyword>
<dbReference type="GO" id="GO:0071039">
    <property type="term" value="P:nuclear polyadenylation-dependent CUT catabolic process"/>
    <property type="evidence" value="ECO:0007669"/>
    <property type="project" value="TreeGrafter"/>
</dbReference>
<dbReference type="GO" id="GO:0016020">
    <property type="term" value="C:membrane"/>
    <property type="evidence" value="ECO:0007669"/>
    <property type="project" value="InterPro"/>
</dbReference>
<keyword evidence="5" id="KW-0271">Exosome</keyword>
<feature type="domain" description="T-SNARE coiled-coil homology" evidence="11">
    <location>
        <begin position="1336"/>
        <end position="1384"/>
    </location>
</feature>
<keyword evidence="3" id="KW-0540">Nuclease</keyword>
<dbReference type="SMART" id="SM00341">
    <property type="entry name" value="HRDC"/>
    <property type="match status" value="1"/>
</dbReference>
<dbReference type="SUPFAM" id="SSF47661">
    <property type="entry name" value="t-snare proteins"/>
    <property type="match status" value="1"/>
</dbReference>
<sequence>MSQLLLSDMVQWLGFLAFTEAAGLFKSINSLEPSTIYSISNYNYSALELFQLLESMDPLDNIEDFLREAFDSVATVVKRANKLDIKEIDFYCTIDPLFSEKINSAKRSSCSIINSLVSNYEQNDSKARNVISEIEDIALLVPTSSQTYSKTITTQTPSSSNNREFAVLDGQGYRDISSVTDTILDRIDSATTLFKTGKSVADNLNSISQSQPVVTSYSKISSRKDNDQIQPITPARKSNASEATAEASELKMIHASKIPRPQLKFKDTIDNSNSTNFVWKIKYKPFAQVPLEYSLPGHQIENENINRHLEQLGLNRSGASTPSKPPSPTLHQQASLSDRFPASSNKEETLDFSNSYINNDPDYLDYSTMSRLSHPYEYEIKNYTPPQRIFEVKPVIKSNGWVDDKNFEFVETPEQLDSMISEISQLVGDEGDIAIDLEHHNYRSFMGFTCLIQLSSRKKDYIIDSLELRHELYKLNELTADPSRIKVFHGADSDMIWLQRDFGVYVVGLFDTSHASRTLGFPRHSLQYLLHTIPKVDVDKKYQLADWRIRPLPQEMVNYARSDTHYLLEIFDHLRNSLYSVENGLNAVINKSKQTALRVFVKEHYDSVYGLGSNGWSTLLEKHNIVFSNKQMSVYRSLHAWRDEIARINDESIRYVLPNYMLLSISFKIPDTVQKLFSICIPTPPLVRIYSSDIIEIIKDALLNTASIDTNDINAGLSTESGLQKPSLILNSSIEGQNKIQSYEGVISHSDDMATNYPIPRFSEPLSVPLASFTDSSSLLGTNNFENEEDQGEVEENSGLNNDEASIDQKPICKVSMLFGDDMIYETATKLHSESKEKDYISVLENIKHISSLFFKPVNRTQSLKEDSTPKSEFAGNNVPEKNELVKTIDNVNLSETTPILDEVSNENNDIAQKADTEQDAVLDDVDSKMDLDHENSSLNKEKQTDNASKNKNTLDIQISDDLKSQDTIILSEMNKSSRQKSLNVSIRGPNSGKNNASKRKRDAQDEGLQENQFLENEIGVNDTKTVKYNNGKNKNTLKHEKPVVLVPHEQNILKFEQISKERTGSNISESRGNSANGDRDLKNRTVEFRSLTSALRKRQAALEQSNEKTRDRTVSDRLRQKSHFTVSAKDIASSISETTVLLEELANLSRKRTVFEDNTADMNLLTQQIKQNLAGINMRIKELQKDSHVGKQQGKQQIQHNSNVVISLQSRLASTSNEFKEVLESQRENLFEVNLRREQLMTKPPSEMGYSRSESYLGARARPGKEPRLRVGATSSGAPGGQQRASGFAKSGYENTVGGSRASVPNSGEEFVALSLPTFGEEQSQQLILQEDRTRSYLESRSNAIGAIESTISELGSIFQQLSTMVAEQSDMVQRIDTQTEDIYKIDRNLLTTRWLFVESQNQVFIDPKDSDTTVSFLFDLALAWL</sequence>
<dbReference type="SUPFAM" id="SSF53098">
    <property type="entry name" value="Ribonuclease H-like"/>
    <property type="match status" value="1"/>
</dbReference>
<feature type="signal peptide" evidence="10">
    <location>
        <begin position="1"/>
        <end position="21"/>
    </location>
</feature>
<dbReference type="GO" id="GO:0000467">
    <property type="term" value="P:exonucleolytic trimming to generate mature 3'-end of 5.8S rRNA from tricistronic rRNA transcript (SSU-rRNA, 5.8S rRNA, LSU-rRNA)"/>
    <property type="evidence" value="ECO:0007669"/>
    <property type="project" value="InterPro"/>
</dbReference>
<dbReference type="GO" id="GO:0071051">
    <property type="term" value="P:poly(A)-dependent snoRNA 3'-end processing"/>
    <property type="evidence" value="ECO:0007669"/>
    <property type="project" value="TreeGrafter"/>
</dbReference>
<evidence type="ECO:0000256" key="6">
    <source>
        <dbReference type="ARBA" id="ARBA00022839"/>
    </source>
</evidence>
<dbReference type="GO" id="GO:0071036">
    <property type="term" value="P:nuclear polyadenylation-dependent snoRNA catabolic process"/>
    <property type="evidence" value="ECO:0007669"/>
    <property type="project" value="TreeGrafter"/>
</dbReference>
<dbReference type="Proteomes" id="UP000245609">
    <property type="component" value="Unassembled WGS sequence"/>
</dbReference>
<dbReference type="SMART" id="SM00397">
    <property type="entry name" value="t_SNARE"/>
    <property type="match status" value="1"/>
</dbReference>
<proteinExistence type="inferred from homology"/>
<dbReference type="InterPro" id="IPR010989">
    <property type="entry name" value="SNARE"/>
</dbReference>